<dbReference type="AlphaFoldDB" id="A0A0R1UVB5"/>
<evidence type="ECO:0000256" key="1">
    <source>
        <dbReference type="ARBA" id="ARBA00001585"/>
    </source>
</evidence>
<dbReference type="STRING" id="1423801.FD50_GL001979"/>
<dbReference type="PIRSF" id="PIRSF005539">
    <property type="entry name" value="Pept_S33_TRI_F1"/>
    <property type="match status" value="1"/>
</dbReference>
<dbReference type="GO" id="GO:0016020">
    <property type="term" value="C:membrane"/>
    <property type="evidence" value="ECO:0007669"/>
    <property type="project" value="TreeGrafter"/>
</dbReference>
<evidence type="ECO:0000313" key="13">
    <source>
        <dbReference type="EMBL" id="KRL97031.1"/>
    </source>
</evidence>
<evidence type="ECO:0000256" key="3">
    <source>
        <dbReference type="ARBA" id="ARBA00010088"/>
    </source>
</evidence>
<dbReference type="InterPro" id="IPR000073">
    <property type="entry name" value="AB_hydrolase_1"/>
</dbReference>
<keyword evidence="7 10" id="KW-0645">Protease</keyword>
<dbReference type="PRINTS" id="PR00793">
    <property type="entry name" value="PROAMNOPTASE"/>
</dbReference>
<keyword evidence="14" id="KW-1185">Reference proteome</keyword>
<gene>
    <name evidence="13" type="ORF">FD50_GL001979</name>
</gene>
<dbReference type="InterPro" id="IPR005945">
    <property type="entry name" value="Pro_imino_pep"/>
</dbReference>
<dbReference type="EC" id="3.4.11.5" evidence="4 10"/>
<dbReference type="SUPFAM" id="SSF53474">
    <property type="entry name" value="alpha/beta-Hydrolases"/>
    <property type="match status" value="1"/>
</dbReference>
<dbReference type="GO" id="GO:0030313">
    <property type="term" value="C:cell envelope"/>
    <property type="evidence" value="ECO:0007669"/>
    <property type="project" value="UniProtKB-SubCell"/>
</dbReference>
<dbReference type="InterPro" id="IPR002410">
    <property type="entry name" value="Peptidase_S33"/>
</dbReference>
<keyword evidence="6 10" id="KW-0031">Aminopeptidase</keyword>
<evidence type="ECO:0000256" key="5">
    <source>
        <dbReference type="ARBA" id="ARBA00021843"/>
    </source>
</evidence>
<dbReference type="Proteomes" id="UP000051166">
    <property type="component" value="Unassembled WGS sequence"/>
</dbReference>
<feature type="domain" description="AB hydrolase-1" evidence="12">
    <location>
        <begin position="29"/>
        <end position="280"/>
    </location>
</feature>
<evidence type="ECO:0000256" key="6">
    <source>
        <dbReference type="ARBA" id="ARBA00022438"/>
    </source>
</evidence>
<comment type="function">
    <text evidence="10">Releases the N-terminal proline from various substrates.</text>
</comment>
<comment type="caution">
    <text evidence="13">The sequence shown here is derived from an EMBL/GenBank/DDBJ whole genome shotgun (WGS) entry which is preliminary data.</text>
</comment>
<evidence type="ECO:0000256" key="9">
    <source>
        <dbReference type="ARBA" id="ARBA00029605"/>
    </source>
</evidence>
<evidence type="ECO:0000256" key="8">
    <source>
        <dbReference type="ARBA" id="ARBA00022801"/>
    </source>
</evidence>
<keyword evidence="8 10" id="KW-0378">Hydrolase</keyword>
<organism evidence="13 14">
    <name type="scientific">Liquorilactobacillus satsumensis DSM 16230 = JCM 12392</name>
    <dbReference type="NCBI Taxonomy" id="1423801"/>
    <lineage>
        <taxon>Bacteria</taxon>
        <taxon>Bacillati</taxon>
        <taxon>Bacillota</taxon>
        <taxon>Bacilli</taxon>
        <taxon>Lactobacillales</taxon>
        <taxon>Lactobacillaceae</taxon>
        <taxon>Liquorilactobacillus</taxon>
    </lineage>
</organism>
<protein>
    <recommendedName>
        <fullName evidence="5 10">Proline iminopeptidase</fullName>
        <shortName evidence="10">PIP</shortName>
        <ecNumber evidence="4 10">3.4.11.5</ecNumber>
    </recommendedName>
    <alternativeName>
        <fullName evidence="9 10">Prolyl aminopeptidase</fullName>
    </alternativeName>
</protein>
<sequence>MMKQGTTILTLDNGYHLWTHTEGQGKIKLLCLHGGPGGNHEYYENFATKLADLGVQVSMYDQLGSWYSDQPDFSKQENIDQFLNMDYFIDEVEEVRQKLGLDNFYLIGQSWGGILTQEYALKYPQHLKGIIISSMTDNIDEYVANINAIREKEFSAAELEFMKKCEAKNDYANERYQKLIDLLNRGYVDRKQPPAISHLTDTMATPVYNYFQGDNEFVVTGKMKGWDRRQDIHKINMPTLITYGEHETMPLATARRMASVIPHARLETTPNGGHHHMIDNAPVYFAHLKKFLTDVETGNFDA</sequence>
<feature type="active site" evidence="11">
    <location>
        <position position="247"/>
    </location>
</feature>
<evidence type="ECO:0000256" key="2">
    <source>
        <dbReference type="ARBA" id="ARBA00004196"/>
    </source>
</evidence>
<dbReference type="GO" id="GO:0004177">
    <property type="term" value="F:aminopeptidase activity"/>
    <property type="evidence" value="ECO:0007669"/>
    <property type="project" value="UniProtKB-KW"/>
</dbReference>
<comment type="catalytic activity">
    <reaction evidence="1 10">
        <text>Release of N-terminal proline from a peptide.</text>
        <dbReference type="EC" id="3.4.11.5"/>
    </reaction>
</comment>
<name>A0A0R1UVB5_9LACO</name>
<accession>A0A0R1UVB5</accession>
<feature type="active site" description="Nucleophile" evidence="11">
    <location>
        <position position="110"/>
    </location>
</feature>
<comment type="similarity">
    <text evidence="3 10">Belongs to the peptidase S33 family.</text>
</comment>
<evidence type="ECO:0000256" key="11">
    <source>
        <dbReference type="PIRSR" id="PIRSR005539-1"/>
    </source>
</evidence>
<dbReference type="GO" id="GO:0006508">
    <property type="term" value="P:proteolysis"/>
    <property type="evidence" value="ECO:0007669"/>
    <property type="project" value="UniProtKB-KW"/>
</dbReference>
<dbReference type="InterPro" id="IPR029058">
    <property type="entry name" value="AB_hydrolase_fold"/>
</dbReference>
<evidence type="ECO:0000256" key="10">
    <source>
        <dbReference type="PIRNR" id="PIRNR005539"/>
    </source>
</evidence>
<reference evidence="13 14" key="1">
    <citation type="journal article" date="2015" name="Genome Announc.">
        <title>Expanding the biotechnology potential of lactobacilli through comparative genomics of 213 strains and associated genera.</title>
        <authorList>
            <person name="Sun Z."/>
            <person name="Harris H.M."/>
            <person name="McCann A."/>
            <person name="Guo C."/>
            <person name="Argimon S."/>
            <person name="Zhang W."/>
            <person name="Yang X."/>
            <person name="Jeffery I.B."/>
            <person name="Cooney J.C."/>
            <person name="Kagawa T.F."/>
            <person name="Liu W."/>
            <person name="Song Y."/>
            <person name="Salvetti E."/>
            <person name="Wrobel A."/>
            <person name="Rasinkangas P."/>
            <person name="Parkhill J."/>
            <person name="Rea M.C."/>
            <person name="O'Sullivan O."/>
            <person name="Ritari J."/>
            <person name="Douillard F.P."/>
            <person name="Paul Ross R."/>
            <person name="Yang R."/>
            <person name="Briner A.E."/>
            <person name="Felis G.E."/>
            <person name="de Vos W.M."/>
            <person name="Barrangou R."/>
            <person name="Klaenhammer T.R."/>
            <person name="Caufield P.W."/>
            <person name="Cui Y."/>
            <person name="Zhang H."/>
            <person name="O'Toole P.W."/>
        </authorList>
    </citation>
    <scope>NUCLEOTIDE SEQUENCE [LARGE SCALE GENOMIC DNA]</scope>
    <source>
        <strain evidence="13 14">DSM 16230</strain>
    </source>
</reference>
<dbReference type="PANTHER" id="PTHR43798:SF33">
    <property type="entry name" value="HYDROLASE, PUTATIVE (AFU_ORTHOLOGUE AFUA_2G14860)-RELATED"/>
    <property type="match status" value="1"/>
</dbReference>
<dbReference type="Gene3D" id="3.40.50.1820">
    <property type="entry name" value="alpha/beta hydrolase"/>
    <property type="match status" value="1"/>
</dbReference>
<evidence type="ECO:0000313" key="14">
    <source>
        <dbReference type="Proteomes" id="UP000051166"/>
    </source>
</evidence>
<dbReference type="Pfam" id="PF00561">
    <property type="entry name" value="Abhydrolase_1"/>
    <property type="match status" value="1"/>
</dbReference>
<dbReference type="PATRIC" id="fig|1423801.4.peg.2023"/>
<evidence type="ECO:0000256" key="7">
    <source>
        <dbReference type="ARBA" id="ARBA00022670"/>
    </source>
</evidence>
<dbReference type="NCBIfam" id="TIGR01250">
    <property type="entry name" value="pro_imino_pep_2"/>
    <property type="match status" value="1"/>
</dbReference>
<proteinExistence type="inferred from homology"/>
<comment type="subcellular location">
    <subcellularLocation>
        <location evidence="2">Cell envelope</location>
    </subcellularLocation>
</comment>
<dbReference type="InterPro" id="IPR050266">
    <property type="entry name" value="AB_hydrolase_sf"/>
</dbReference>
<dbReference type="PANTHER" id="PTHR43798">
    <property type="entry name" value="MONOACYLGLYCEROL LIPASE"/>
    <property type="match status" value="1"/>
</dbReference>
<evidence type="ECO:0000256" key="4">
    <source>
        <dbReference type="ARBA" id="ARBA00012568"/>
    </source>
</evidence>
<evidence type="ECO:0000259" key="12">
    <source>
        <dbReference type="Pfam" id="PF00561"/>
    </source>
</evidence>
<dbReference type="EMBL" id="AZFQ01000054">
    <property type="protein sequence ID" value="KRL97031.1"/>
    <property type="molecule type" value="Genomic_DNA"/>
</dbReference>
<feature type="active site" description="Proton donor" evidence="11">
    <location>
        <position position="274"/>
    </location>
</feature>